<keyword evidence="9" id="KW-1133">Transmembrane helix</keyword>
<comment type="similarity">
    <text evidence="4 23">Belongs to the phosphatidyl serine synthase family.</text>
</comment>
<organism evidence="25 26">
    <name type="scientific">Camelus dromedarius</name>
    <name type="common">Dromedary</name>
    <name type="synonym">Arabian camel</name>
    <dbReference type="NCBI Taxonomy" id="9838"/>
    <lineage>
        <taxon>Eukaryota</taxon>
        <taxon>Metazoa</taxon>
        <taxon>Chordata</taxon>
        <taxon>Craniata</taxon>
        <taxon>Vertebrata</taxon>
        <taxon>Euteleostomi</taxon>
        <taxon>Mammalia</taxon>
        <taxon>Eutheria</taxon>
        <taxon>Laurasiatheria</taxon>
        <taxon>Artiodactyla</taxon>
        <taxon>Tylopoda</taxon>
        <taxon>Camelidae</taxon>
        <taxon>Camelus</taxon>
    </lineage>
</organism>
<evidence type="ECO:0000313" key="26">
    <source>
        <dbReference type="Proteomes" id="UP000299084"/>
    </source>
</evidence>
<comment type="catalytic activity">
    <reaction evidence="15">
        <text>1-hexadecanoyl-2-(9Z-octadecenoyl)-sn-glycero-3-phosphoethanolamine + L-serine = 1-hexadecanoyl-2-(9Z-octadecenoyl)-sn-glycero-3-phospho-L-serine + ethanolamine</text>
        <dbReference type="Rhea" id="RHEA:41484"/>
        <dbReference type="ChEBI" id="CHEBI:33384"/>
        <dbReference type="ChEBI" id="CHEBI:57603"/>
        <dbReference type="ChEBI" id="CHEBI:73007"/>
        <dbReference type="ChEBI" id="CHEBI:75029"/>
    </reaction>
    <physiologicalReaction direction="left-to-right" evidence="15">
        <dbReference type="Rhea" id="RHEA:41485"/>
    </physiologicalReaction>
</comment>
<comment type="subcellular location">
    <subcellularLocation>
        <location evidence="1 23">Endoplasmic reticulum membrane</location>
        <topology evidence="1 23">Multi-pass membrane protein</topology>
    </subcellularLocation>
</comment>
<keyword evidence="11" id="KW-0472">Membrane</keyword>
<evidence type="ECO:0000256" key="12">
    <source>
        <dbReference type="ARBA" id="ARBA00023209"/>
    </source>
</evidence>
<evidence type="ECO:0000256" key="5">
    <source>
        <dbReference type="ARBA" id="ARBA00022516"/>
    </source>
</evidence>
<comment type="pathway">
    <text evidence="2 23">Phospholipid metabolism; phosphatidylserine biosynthesis.</text>
</comment>
<dbReference type="PANTHER" id="PTHR15362:SF7">
    <property type="entry name" value="PHOSPHATIDYLSERINE SYNTHASE 2"/>
    <property type="match status" value="1"/>
</dbReference>
<comment type="catalytic activity">
    <reaction evidence="21">
        <text>1-octadecanoyl-2-(9Z-octadecenoyl)-sn-glycero-3-phosphoethanolamine + L-serine = 1-octadecanoyl-2-(9Z-octadecenoyl)-sn-glycero-3-phospho-L-serine + ethanolamine</text>
        <dbReference type="Rhea" id="RHEA:40795"/>
        <dbReference type="ChEBI" id="CHEBI:33384"/>
        <dbReference type="ChEBI" id="CHEBI:57603"/>
        <dbReference type="ChEBI" id="CHEBI:75038"/>
        <dbReference type="ChEBI" id="CHEBI:78260"/>
    </reaction>
    <physiologicalReaction direction="left-to-right" evidence="21">
        <dbReference type="Rhea" id="RHEA:40796"/>
    </physiologicalReaction>
</comment>
<keyword evidence="8 23" id="KW-0256">Endoplasmic reticulum</keyword>
<evidence type="ECO:0000256" key="16">
    <source>
        <dbReference type="ARBA" id="ARBA00035833"/>
    </source>
</evidence>
<dbReference type="InterPro" id="IPR032675">
    <property type="entry name" value="LRR_dom_sf"/>
</dbReference>
<keyword evidence="10 23" id="KW-0443">Lipid metabolism</keyword>
<evidence type="ECO:0000256" key="3">
    <source>
        <dbReference type="ARBA" id="ARBA00005189"/>
    </source>
</evidence>
<comment type="catalytic activity">
    <reaction evidence="19">
        <text>1-octadecanoyl-2-(4Z,7Z,10Z,13Z,16Z,19Z-docosahexaenoyl)-sn-glycero-3-phosphoethanolamine + L-serine = 1-octadecanoyl-2-(4Z,7Z,10Z,13Z,16Z,19Z-docosahexaenoyl)-sn-glycero-3-phosphoserine + ethanolamine</text>
        <dbReference type="Rhea" id="RHEA:41492"/>
        <dbReference type="ChEBI" id="CHEBI:33384"/>
        <dbReference type="ChEBI" id="CHEBI:57603"/>
        <dbReference type="ChEBI" id="CHEBI:78265"/>
        <dbReference type="ChEBI" id="CHEBI:78266"/>
    </reaction>
    <physiologicalReaction direction="left-to-right" evidence="19">
        <dbReference type="Rhea" id="RHEA:41493"/>
    </physiologicalReaction>
</comment>
<keyword evidence="26" id="KW-1185">Reference proteome</keyword>
<evidence type="ECO:0000256" key="7">
    <source>
        <dbReference type="ARBA" id="ARBA00022692"/>
    </source>
</evidence>
<dbReference type="Proteomes" id="UP000299084">
    <property type="component" value="Unassembled WGS sequence"/>
</dbReference>
<keyword evidence="12 23" id="KW-0594">Phospholipid biosynthesis</keyword>
<dbReference type="GO" id="GO:0005789">
    <property type="term" value="C:endoplasmic reticulum membrane"/>
    <property type="evidence" value="ECO:0007669"/>
    <property type="project" value="UniProtKB-SubCell"/>
</dbReference>
<evidence type="ECO:0000256" key="10">
    <source>
        <dbReference type="ARBA" id="ARBA00023098"/>
    </source>
</evidence>
<dbReference type="GO" id="GO:0106245">
    <property type="term" value="F:L-serine-phosphatidylethanolamine phosphatidyltransferase activity"/>
    <property type="evidence" value="ECO:0007669"/>
    <property type="project" value="UniProtKB-UniRule"/>
</dbReference>
<gene>
    <name evidence="25" type="ORF">Cadr_000030556</name>
</gene>
<dbReference type="EMBL" id="JWIN03000075">
    <property type="protein sequence ID" value="KAB1251355.1"/>
    <property type="molecule type" value="Genomic_DNA"/>
</dbReference>
<comment type="catalytic activity">
    <reaction evidence="20">
        <text>1-(1Z-octadecenyl)-2-(4Z,7Z,10Z,13Z,16Z,19Z-docosahexaenoyl)-sn-glycero-3-phosphoethanolamine + L-serine = 1-(1Z-octadecenyl)-2-(4Z,7Z,10Z,13Z,16Z,19Z-docosahexaenoyl)-sn-glycero-3-phospho-L-serine + ethanolamine</text>
        <dbReference type="Rhea" id="RHEA:41496"/>
        <dbReference type="ChEBI" id="CHEBI:33384"/>
        <dbReference type="ChEBI" id="CHEBI:57603"/>
        <dbReference type="ChEBI" id="CHEBI:78263"/>
        <dbReference type="ChEBI" id="CHEBI:78264"/>
    </reaction>
    <physiologicalReaction direction="left-to-right" evidence="20">
        <dbReference type="Rhea" id="RHEA:41497"/>
    </physiologicalReaction>
</comment>
<feature type="region of interest" description="Disordered" evidence="24">
    <location>
        <begin position="473"/>
        <end position="523"/>
    </location>
</feature>
<dbReference type="UniPathway" id="UPA00948"/>
<sequence>MDVLVCNGLGIYCGMKTLEWLSLKTYKWQGLWNIPTYKGKMKRIAFQFTPYSWVRFEWKPASSLRRWLAVCGIVLVFLLAELNTFYLKFVLWLPPEHCLVLLRLVFFVNVGGVAMREIYDFMDDPLHSWQPVAHPAAPPSGHSEPGLGLRFLFISGSVLVPGETSPHRQKLTSVWELSDSVDGAPALIQQYEVVRIWLLPAFANWDFNVPSSTTTAVIRGRLWPQEVRLQGHQFRPRVNSSLTELSLGTNELGDGGVHLVLQGRAEPHLQDPEAQGGCRVSRSAVRGGSTHTAACLTPELLLTEAGCGALPGLLRSCPPAGSCTSANNPLGTLGLQLLCEGALDPKCQLEKLQLEYCNLLLPSCEPWLPCQGTQKLKGGVSNNDIGEAGIRTLCRGLGTLPASGDAQVRLWECESPPAAAETCAASSGPRRDPEELSLAGNQTWGQEGPNLCESLLQPSCSWRCGGEGEVLQPHGRMLPPSHRAGPEQASLELQLSSNKGLYESTGRRGGGTPWATGEEQPKH</sequence>
<dbReference type="Pfam" id="PF03034">
    <property type="entry name" value="PSS"/>
    <property type="match status" value="1"/>
</dbReference>
<comment type="catalytic activity">
    <reaction evidence="18">
        <text>1-octadecanoyl-2-(5Z,8Z,11Z,14Z)-eicosatetraenoyl-sn-glycero-3-phosphoethanolamine + L-serine = 1-octadecanoyl-2-(5Z,8Z,11Z,14Z)-eicosatetraenoyl-sn-glycero-3-phosphoserine + ethanolamine</text>
        <dbReference type="Rhea" id="RHEA:41500"/>
        <dbReference type="ChEBI" id="CHEBI:33384"/>
        <dbReference type="ChEBI" id="CHEBI:57603"/>
        <dbReference type="ChEBI" id="CHEBI:78268"/>
        <dbReference type="ChEBI" id="CHEBI:78269"/>
    </reaction>
    <physiologicalReaction direction="left-to-right" evidence="18">
        <dbReference type="Rhea" id="RHEA:41501"/>
    </physiologicalReaction>
</comment>
<evidence type="ECO:0000313" key="25">
    <source>
        <dbReference type="EMBL" id="KAB1251355.1"/>
    </source>
</evidence>
<name>A0A5N4BXK8_CAMDR</name>
<evidence type="ECO:0000256" key="9">
    <source>
        <dbReference type="ARBA" id="ARBA00022989"/>
    </source>
</evidence>
<comment type="pathway">
    <text evidence="3">Lipid metabolism.</text>
</comment>
<evidence type="ECO:0000256" key="19">
    <source>
        <dbReference type="ARBA" id="ARBA00036428"/>
    </source>
</evidence>
<evidence type="ECO:0000256" key="13">
    <source>
        <dbReference type="ARBA" id="ARBA00023264"/>
    </source>
</evidence>
<comment type="catalytic activity">
    <reaction evidence="17">
        <text>1-(1Z-octadecenyl)-2-(9Z-octadecenoyl)-sn-glycero-3-phosphoethanolamine + L-serine = 1-(1Z-octadecenyl)-2-(9Z-octadecenoyl)-sn-glycero-3-phospho-L-serine + ethanolamine</text>
        <dbReference type="Rhea" id="RHEA:41600"/>
        <dbReference type="ChEBI" id="CHEBI:33384"/>
        <dbReference type="ChEBI" id="CHEBI:57603"/>
        <dbReference type="ChEBI" id="CHEBI:78340"/>
        <dbReference type="ChEBI" id="CHEBI:78341"/>
    </reaction>
    <physiologicalReaction direction="left-to-right" evidence="17">
        <dbReference type="Rhea" id="RHEA:41601"/>
    </physiologicalReaction>
</comment>
<comment type="function">
    <text evidence="23">Catalyzes a base-exchange reaction in which the polar head group of phosphatidylethanolamine (PE) is replaced by L-serine.</text>
</comment>
<accession>A0A5N4BXK8</accession>
<feature type="region of interest" description="Disordered" evidence="24">
    <location>
        <begin position="422"/>
        <end position="443"/>
    </location>
</feature>
<protein>
    <recommendedName>
        <fullName evidence="23">Phosphatidylserine synthase</fullName>
        <ecNumber evidence="23">2.7.8.29</ecNumber>
    </recommendedName>
    <alternativeName>
        <fullName evidence="23">Serine-exchange enzyme</fullName>
    </alternativeName>
</protein>
<evidence type="ECO:0000256" key="23">
    <source>
        <dbReference type="RuleBase" id="RU368094"/>
    </source>
</evidence>
<evidence type="ECO:0000256" key="17">
    <source>
        <dbReference type="ARBA" id="ARBA00035875"/>
    </source>
</evidence>
<evidence type="ECO:0000256" key="24">
    <source>
        <dbReference type="SAM" id="MobiDB-lite"/>
    </source>
</evidence>
<comment type="catalytic activity">
    <reaction evidence="16">
        <text>1-hexadecanoyl-2-(4Z,7Z,10Z,13Z,16Z,19Z-docosahexaenoyl)-sn-glycero-3-phosphoethanolamine + L-serine = 1-hexadecanoyl-2-(4Z,7Z,10Z,13Z,16Z,19Z-docosahexaenoyl)-sn-glycero-3-phosphoserine + ethanolamine</text>
        <dbReference type="Rhea" id="RHEA:41488"/>
        <dbReference type="ChEBI" id="CHEBI:33384"/>
        <dbReference type="ChEBI" id="CHEBI:57603"/>
        <dbReference type="ChEBI" id="CHEBI:78261"/>
        <dbReference type="ChEBI" id="CHEBI:78262"/>
    </reaction>
    <physiologicalReaction direction="left-to-right" evidence="16">
        <dbReference type="Rhea" id="RHEA:41489"/>
    </physiologicalReaction>
</comment>
<evidence type="ECO:0000256" key="15">
    <source>
        <dbReference type="ARBA" id="ARBA00035767"/>
    </source>
</evidence>
<comment type="catalytic activity">
    <reaction evidence="22">
        <text>1-(1Z-octadecenyl)-2-(5Z,8Z,11Z,14Z- eicosatetraenoyl)-sn-glycero-3-phosphoethanolamine + L-serine = 1-(1Z-octadecenyl)-2-(5Z,8Z,11Z,14Z-eicosatetraenoyl)-sn-glycero-3-phospho-L-serine + ethanolamine</text>
        <dbReference type="Rhea" id="RHEA:41604"/>
        <dbReference type="ChEBI" id="CHEBI:33384"/>
        <dbReference type="ChEBI" id="CHEBI:57603"/>
        <dbReference type="ChEBI" id="CHEBI:78342"/>
        <dbReference type="ChEBI" id="CHEBI:78343"/>
    </reaction>
    <physiologicalReaction direction="left-to-right" evidence="22">
        <dbReference type="Rhea" id="RHEA:41605"/>
    </physiologicalReaction>
</comment>
<dbReference type="SUPFAM" id="SSF52047">
    <property type="entry name" value="RNI-like"/>
    <property type="match status" value="1"/>
</dbReference>
<comment type="caution">
    <text evidence="25">The sequence shown here is derived from an EMBL/GenBank/DDBJ whole genome shotgun (WGS) entry which is preliminary data.</text>
</comment>
<reference evidence="25 26" key="1">
    <citation type="journal article" date="2019" name="Mol. Ecol. Resour.">
        <title>Improving Illumina assemblies with Hi-C and long reads: an example with the North African dromedary.</title>
        <authorList>
            <person name="Elbers J.P."/>
            <person name="Rogers M.F."/>
            <person name="Perelman P.L."/>
            <person name="Proskuryakova A.A."/>
            <person name="Serdyukova N.A."/>
            <person name="Johnson W.E."/>
            <person name="Horin P."/>
            <person name="Corander J."/>
            <person name="Murphy D."/>
            <person name="Burger P.A."/>
        </authorList>
    </citation>
    <scope>NUCLEOTIDE SEQUENCE [LARGE SCALE GENOMIC DNA]</scope>
    <source>
        <strain evidence="25">Drom800</strain>
        <tissue evidence="25">Blood</tissue>
    </source>
</reference>
<keyword evidence="7" id="KW-0812">Transmembrane</keyword>
<dbReference type="GO" id="GO:0006659">
    <property type="term" value="P:phosphatidylserine biosynthetic process"/>
    <property type="evidence" value="ECO:0007669"/>
    <property type="project" value="UniProtKB-UniRule"/>
</dbReference>
<evidence type="ECO:0000256" key="2">
    <source>
        <dbReference type="ARBA" id="ARBA00004916"/>
    </source>
</evidence>
<dbReference type="EC" id="2.7.8.29" evidence="23"/>
<dbReference type="SMART" id="SM00368">
    <property type="entry name" value="LRR_RI"/>
    <property type="match status" value="2"/>
</dbReference>
<evidence type="ECO:0000256" key="14">
    <source>
        <dbReference type="ARBA" id="ARBA00023686"/>
    </source>
</evidence>
<evidence type="ECO:0000256" key="1">
    <source>
        <dbReference type="ARBA" id="ARBA00004477"/>
    </source>
</evidence>
<evidence type="ECO:0000256" key="6">
    <source>
        <dbReference type="ARBA" id="ARBA00022679"/>
    </source>
</evidence>
<keyword evidence="6 23" id="KW-0808">Transferase</keyword>
<evidence type="ECO:0000256" key="21">
    <source>
        <dbReference type="ARBA" id="ARBA00036644"/>
    </source>
</evidence>
<evidence type="ECO:0000256" key="20">
    <source>
        <dbReference type="ARBA" id="ARBA00036623"/>
    </source>
</evidence>
<keyword evidence="13 23" id="KW-1208">Phospholipid metabolism</keyword>
<dbReference type="AlphaFoldDB" id="A0A5N4BXK8"/>
<keyword evidence="5 23" id="KW-0444">Lipid biosynthesis</keyword>
<dbReference type="PANTHER" id="PTHR15362">
    <property type="entry name" value="PHOSPHATIDYLINOSITOL SYNTHASE"/>
    <property type="match status" value="1"/>
</dbReference>
<evidence type="ECO:0000256" key="22">
    <source>
        <dbReference type="ARBA" id="ARBA00036733"/>
    </source>
</evidence>
<dbReference type="InterPro" id="IPR004277">
    <property type="entry name" value="PSS"/>
</dbReference>
<dbReference type="Gene3D" id="3.80.10.10">
    <property type="entry name" value="Ribonuclease Inhibitor"/>
    <property type="match status" value="1"/>
</dbReference>
<comment type="catalytic activity">
    <reaction evidence="14">
        <text>a 1,2-diacyl-sn-glycero-3-phosphoethanolamine + L-serine = a 1,2-diacyl-sn-glycero-3-phospho-L-serine + ethanolamine</text>
        <dbReference type="Rhea" id="RHEA:27606"/>
        <dbReference type="ChEBI" id="CHEBI:33384"/>
        <dbReference type="ChEBI" id="CHEBI:57262"/>
        <dbReference type="ChEBI" id="CHEBI:57603"/>
        <dbReference type="ChEBI" id="CHEBI:64612"/>
        <dbReference type="EC" id="2.7.8.29"/>
    </reaction>
    <physiologicalReaction direction="left-to-right" evidence="14">
        <dbReference type="Rhea" id="RHEA:27607"/>
    </physiologicalReaction>
</comment>
<proteinExistence type="inferred from homology"/>
<evidence type="ECO:0000256" key="4">
    <source>
        <dbReference type="ARBA" id="ARBA00008671"/>
    </source>
</evidence>
<evidence type="ECO:0000256" key="18">
    <source>
        <dbReference type="ARBA" id="ARBA00035955"/>
    </source>
</evidence>
<evidence type="ECO:0000256" key="8">
    <source>
        <dbReference type="ARBA" id="ARBA00022824"/>
    </source>
</evidence>
<evidence type="ECO:0000256" key="11">
    <source>
        <dbReference type="ARBA" id="ARBA00023136"/>
    </source>
</evidence>